<evidence type="ECO:0008006" key="4">
    <source>
        <dbReference type="Google" id="ProtNLM"/>
    </source>
</evidence>
<dbReference type="Proteomes" id="UP000054047">
    <property type="component" value="Unassembled WGS sequence"/>
</dbReference>
<evidence type="ECO:0000256" key="1">
    <source>
        <dbReference type="ARBA" id="ARBA00022900"/>
    </source>
</evidence>
<evidence type="ECO:0000313" key="2">
    <source>
        <dbReference type="EMBL" id="KIH67630.1"/>
    </source>
</evidence>
<evidence type="ECO:0000313" key="3">
    <source>
        <dbReference type="Proteomes" id="UP000054047"/>
    </source>
</evidence>
<dbReference type="SUPFAM" id="SSF57567">
    <property type="entry name" value="Serine protease inhibitors"/>
    <property type="match status" value="1"/>
</dbReference>
<gene>
    <name evidence="2" type="ORF">ANCDUO_02037</name>
</gene>
<accession>A0A0C2H1I8</accession>
<dbReference type="OrthoDB" id="671595at2759"/>
<keyword evidence="3" id="KW-1185">Reference proteome</keyword>
<sequence length="71" mass="8230">MLQHRVGVRENRKMLKISSVTTAQNYCKKECVSRECLPPECVCRDGFVRNEEAKCVDEEECNMEFIPFAPC</sequence>
<name>A0A0C2H1I8_9BILA</name>
<dbReference type="EMBL" id="KN726622">
    <property type="protein sequence ID" value="KIH67630.1"/>
    <property type="molecule type" value="Genomic_DNA"/>
</dbReference>
<dbReference type="GO" id="GO:0004867">
    <property type="term" value="F:serine-type endopeptidase inhibitor activity"/>
    <property type="evidence" value="ECO:0007669"/>
    <property type="project" value="UniProtKB-KW"/>
</dbReference>
<keyword evidence="1" id="KW-0646">Protease inhibitor</keyword>
<dbReference type="AlphaFoldDB" id="A0A0C2H1I8"/>
<proteinExistence type="predicted"/>
<organism evidence="2 3">
    <name type="scientific">Ancylostoma duodenale</name>
    <dbReference type="NCBI Taxonomy" id="51022"/>
    <lineage>
        <taxon>Eukaryota</taxon>
        <taxon>Metazoa</taxon>
        <taxon>Ecdysozoa</taxon>
        <taxon>Nematoda</taxon>
        <taxon>Chromadorea</taxon>
        <taxon>Rhabditida</taxon>
        <taxon>Rhabditina</taxon>
        <taxon>Rhabditomorpha</taxon>
        <taxon>Strongyloidea</taxon>
        <taxon>Ancylostomatidae</taxon>
        <taxon>Ancylostomatinae</taxon>
        <taxon>Ancylostoma</taxon>
    </lineage>
</organism>
<dbReference type="InterPro" id="IPR036084">
    <property type="entry name" value="Ser_inhib-like_sf"/>
</dbReference>
<reference evidence="2 3" key="1">
    <citation type="submission" date="2013-12" db="EMBL/GenBank/DDBJ databases">
        <title>Draft genome of the parsitic nematode Ancylostoma duodenale.</title>
        <authorList>
            <person name="Mitreva M."/>
        </authorList>
    </citation>
    <scope>NUCLEOTIDE SEQUENCE [LARGE SCALE GENOMIC DNA]</scope>
    <source>
        <strain evidence="2 3">Zhejiang</strain>
    </source>
</reference>
<dbReference type="Gene3D" id="2.10.25.10">
    <property type="entry name" value="Laminin"/>
    <property type="match status" value="1"/>
</dbReference>
<protein>
    <recommendedName>
        <fullName evidence="4">Trypsin Inhibitor like cysteine rich domain protein</fullName>
    </recommendedName>
</protein>
<keyword evidence="1" id="KW-0722">Serine protease inhibitor</keyword>